<evidence type="ECO:0000313" key="2">
    <source>
        <dbReference type="Proteomes" id="UP000672011"/>
    </source>
</evidence>
<proteinExistence type="predicted"/>
<dbReference type="Proteomes" id="UP000672011">
    <property type="component" value="Chromosome"/>
</dbReference>
<sequence length="181" mass="20019">MKNIFIAILILFSNVVFSQITIGKSTPTSTAVSLEFGDENRGLLLPWVTNVSVVESPENGTMSYDSQDKKVKVKLANGWKDLTVNTTGTTIDPITQVDGLTIQSSSVNEQVDAKVYIGELTATKGILVLEDKNKAMVLPKVYQPHLNIINPSPGMIVFDTKDNLLCVFNGKDWAFWKPQEW</sequence>
<keyword evidence="2" id="KW-1185">Reference proteome</keyword>
<protein>
    <submittedName>
        <fullName evidence="1">Uncharacterized protein</fullName>
    </submittedName>
</protein>
<dbReference type="RefSeq" id="WP_230476583.1">
    <property type="nucleotide sequence ID" value="NZ_CP072842.1"/>
</dbReference>
<dbReference type="EMBL" id="CP072842">
    <property type="protein sequence ID" value="QTV05941.1"/>
    <property type="molecule type" value="Genomic_DNA"/>
</dbReference>
<gene>
    <name evidence="1" type="ORF">J9309_00910</name>
</gene>
<evidence type="ECO:0000313" key="1">
    <source>
        <dbReference type="EMBL" id="QTV05941.1"/>
    </source>
</evidence>
<accession>A0ABX7XDD5</accession>
<organism evidence="1 2">
    <name type="scientific">Faecalibacter bovis</name>
    <dbReference type="NCBI Taxonomy" id="2898187"/>
    <lineage>
        <taxon>Bacteria</taxon>
        <taxon>Pseudomonadati</taxon>
        <taxon>Bacteroidota</taxon>
        <taxon>Flavobacteriia</taxon>
        <taxon>Flavobacteriales</taxon>
        <taxon>Weeksellaceae</taxon>
        <taxon>Faecalibacter</taxon>
    </lineage>
</organism>
<reference evidence="1 2" key="1">
    <citation type="journal article" date="2021" name="Int. J. Syst. Evol. Microbiol.">
        <title>Faecalibacter bovis sp. nov., isolated from cow faeces.</title>
        <authorList>
            <person name="Li F."/>
            <person name="Zhao W."/>
            <person name="Hong Q."/>
            <person name="Shao Q."/>
            <person name="Song J."/>
            <person name="Yang S."/>
        </authorList>
    </citation>
    <scope>NUCLEOTIDE SEQUENCE [LARGE SCALE GENOMIC DNA]</scope>
    <source>
        <strain evidence="1 2">ZY171143</strain>
    </source>
</reference>
<reference evidence="2" key="2">
    <citation type="submission" date="2021-04" db="EMBL/GenBank/DDBJ databases">
        <title>Taxonomy of Flavobacteriaceae bacterium ZY171143.</title>
        <authorList>
            <person name="Li F."/>
        </authorList>
    </citation>
    <scope>NUCLEOTIDE SEQUENCE [LARGE SCALE GENOMIC DNA]</scope>
    <source>
        <strain evidence="2">ZY171143</strain>
    </source>
</reference>
<name>A0ABX7XDD5_9FLAO</name>